<accession>A0ACC5R404</accession>
<name>A0ACC5R404_9HYPH</name>
<dbReference type="EMBL" id="JAENHL010000007">
    <property type="protein sequence ID" value="MBK1867352.1"/>
    <property type="molecule type" value="Genomic_DNA"/>
</dbReference>
<gene>
    <name evidence="1" type="ORF">JHL16_13430</name>
</gene>
<reference evidence="1" key="1">
    <citation type="submission" date="2021-01" db="EMBL/GenBank/DDBJ databases">
        <authorList>
            <person name="Sun Q."/>
        </authorList>
    </citation>
    <scope>NUCLEOTIDE SEQUENCE</scope>
    <source>
        <strain evidence="1">YIM B02566</strain>
    </source>
</reference>
<dbReference type="Proteomes" id="UP000616151">
    <property type="component" value="Unassembled WGS sequence"/>
</dbReference>
<organism evidence="1 2">
    <name type="scientific">Taklimakanibacter albus</name>
    <dbReference type="NCBI Taxonomy" id="2800327"/>
    <lineage>
        <taxon>Bacteria</taxon>
        <taxon>Pseudomonadati</taxon>
        <taxon>Pseudomonadota</taxon>
        <taxon>Alphaproteobacteria</taxon>
        <taxon>Hyphomicrobiales</taxon>
        <taxon>Aestuariivirgaceae</taxon>
        <taxon>Taklimakanibacter</taxon>
    </lineage>
</organism>
<sequence length="108" mass="12038">MTSITGYHAHVYYDAPQRAEAQRLCETVRDRFGVAMGRLHDQAVGPHPRGSCQLTVTPENFSDVIQWLVAHRGGFTIFAHALSGDEIKDHTDHVIWLGPSETLDLSIL</sequence>
<keyword evidence="2" id="KW-1185">Reference proteome</keyword>
<proteinExistence type="predicted"/>
<comment type="caution">
    <text evidence="1">The sequence shown here is derived from an EMBL/GenBank/DDBJ whole genome shotgun (WGS) entry which is preliminary data.</text>
</comment>
<evidence type="ECO:0000313" key="2">
    <source>
        <dbReference type="Proteomes" id="UP000616151"/>
    </source>
</evidence>
<protein>
    <submittedName>
        <fullName evidence="1">DOPA 4,5-dioxygenase family protein</fullName>
    </submittedName>
</protein>
<evidence type="ECO:0000313" key="1">
    <source>
        <dbReference type="EMBL" id="MBK1867352.1"/>
    </source>
</evidence>